<evidence type="ECO:0000313" key="2">
    <source>
        <dbReference type="Proteomes" id="UP000054230"/>
    </source>
</evidence>
<dbReference type="PATRIC" id="fig|1360.106.peg.2497"/>
<evidence type="ECO:0000313" key="1">
    <source>
        <dbReference type="EMBL" id="KSU12432.1"/>
    </source>
</evidence>
<organism evidence="1 2">
    <name type="scientific">Lactococcus lactis subsp. lactis</name>
    <name type="common">Streptococcus lactis</name>
    <dbReference type="NCBI Taxonomy" id="1360"/>
    <lineage>
        <taxon>Bacteria</taxon>
        <taxon>Bacillati</taxon>
        <taxon>Bacillota</taxon>
        <taxon>Bacilli</taxon>
        <taxon>Lactobacillales</taxon>
        <taxon>Streptococcaceae</taxon>
        <taxon>Lactococcus</taxon>
    </lineage>
</organism>
<gene>
    <name evidence="1" type="ORF">LMG8520_0670</name>
</gene>
<dbReference type="AlphaFoldDB" id="A0A0V8DG42"/>
<accession>A0A0V8DG42</accession>
<dbReference type="Proteomes" id="UP000054230">
    <property type="component" value="Unassembled WGS sequence"/>
</dbReference>
<protein>
    <submittedName>
        <fullName evidence="1">Uncharacterized protein</fullName>
    </submittedName>
</protein>
<sequence>MLTQLLLQYSDYFEQTLEETIEDIREFAPSFDVEIKDDEG</sequence>
<reference evidence="2" key="1">
    <citation type="submission" date="2015-10" db="EMBL/GenBank/DDBJ databases">
        <title>Draft Genome Sequences of 11 Lactococcus lactis subspecies cremoris strains.</title>
        <authorList>
            <person name="Wels M."/>
            <person name="Backus L."/>
            <person name="Boekhorst J."/>
            <person name="Dijkstra A."/>
            <person name="Beerthuizen M."/>
            <person name="Kelly W."/>
            <person name="Siezen R."/>
            <person name="Bachmann H."/>
            <person name="Van Hijum S."/>
        </authorList>
    </citation>
    <scope>NUCLEOTIDE SEQUENCE [LARGE SCALE GENOMIC DNA]</scope>
    <source>
        <strain evidence="2">LMG8520</strain>
    </source>
</reference>
<proteinExistence type="predicted"/>
<name>A0A0V8DG42_LACLL</name>
<dbReference type="EMBL" id="LKLP01000038">
    <property type="protein sequence ID" value="KSU12432.1"/>
    <property type="molecule type" value="Genomic_DNA"/>
</dbReference>
<comment type="caution">
    <text evidence="1">The sequence shown here is derived from an EMBL/GenBank/DDBJ whole genome shotgun (WGS) entry which is preliminary data.</text>
</comment>